<gene>
    <name evidence="1" type="ORF">I1A_003330</name>
</gene>
<protein>
    <submittedName>
        <fullName evidence="1">Uncharacterized protein</fullName>
    </submittedName>
</protein>
<evidence type="ECO:0000313" key="1">
    <source>
        <dbReference type="EMBL" id="EJZ58999.1"/>
    </source>
</evidence>
<evidence type="ECO:0000313" key="2">
    <source>
        <dbReference type="Proteomes" id="UP000006045"/>
    </source>
</evidence>
<accession>A0A7U9CT28</accession>
<organism evidence="1 2">
    <name type="scientific">Pseudomonas fluorescens R124</name>
    <dbReference type="NCBI Taxonomy" id="743713"/>
    <lineage>
        <taxon>Bacteria</taxon>
        <taxon>Pseudomonadati</taxon>
        <taxon>Pseudomonadota</taxon>
        <taxon>Gammaproteobacteria</taxon>
        <taxon>Pseudomonadales</taxon>
        <taxon>Pseudomonadaceae</taxon>
        <taxon>Pseudomonas</taxon>
    </lineage>
</organism>
<sequence>MKTVTANWQTTPLLRAETKVINMPTKSAHAANCPGWDGLRFNVGNLHEIKKLRTLPAQA</sequence>
<dbReference type="Proteomes" id="UP000006045">
    <property type="component" value="Chromosome"/>
</dbReference>
<dbReference type="OrthoDB" id="6903945at2"/>
<proteinExistence type="predicted"/>
<reference evidence="1 2" key="1">
    <citation type="submission" date="2012-08" db="EMBL/GenBank/DDBJ databases">
        <title>The genome of cave-isolated P. fluorescens strain R124 demonstrates phenotypic adaptation to the mineral environment.</title>
        <authorList>
            <person name="Barton M.D."/>
            <person name="Petronio M."/>
            <person name="Giarrizzo J.G."/>
            <person name="Bowling B.V."/>
            <person name="Barton H.A."/>
        </authorList>
    </citation>
    <scope>NUCLEOTIDE SEQUENCE [LARGE SCALE GENOMIC DNA]</scope>
    <source>
        <strain evidence="1 2">R124</strain>
    </source>
</reference>
<name>A0A7U9CT28_PSEFL</name>
<dbReference type="EMBL" id="CM001561">
    <property type="protein sequence ID" value="EJZ58999.1"/>
    <property type="molecule type" value="Genomic_DNA"/>
</dbReference>
<dbReference type="AlphaFoldDB" id="A0A7U9CT28"/>
<dbReference type="RefSeq" id="WP_003226216.1">
    <property type="nucleotide sequence ID" value="NZ_CM001561.1"/>
</dbReference>